<name>A0A182LRY7_9DIPT</name>
<evidence type="ECO:0000256" key="1">
    <source>
        <dbReference type="SAM" id="MobiDB-lite"/>
    </source>
</evidence>
<feature type="compositionally biased region" description="Low complexity" evidence="1">
    <location>
        <begin position="46"/>
        <end position="68"/>
    </location>
</feature>
<dbReference type="AlphaFoldDB" id="A0A182LRY7"/>
<dbReference type="STRING" id="139723.A0A182LRY7"/>
<dbReference type="EMBL" id="AXCM01020436">
    <property type="status" value="NOT_ANNOTATED_CDS"/>
    <property type="molecule type" value="Genomic_DNA"/>
</dbReference>
<evidence type="ECO:0000313" key="2">
    <source>
        <dbReference type="EnsemblMetazoa" id="ACUA000487-PA"/>
    </source>
</evidence>
<dbReference type="Proteomes" id="UP000075883">
    <property type="component" value="Unassembled WGS sequence"/>
</dbReference>
<protein>
    <submittedName>
        <fullName evidence="2">Uncharacterized protein</fullName>
    </submittedName>
</protein>
<evidence type="ECO:0000313" key="3">
    <source>
        <dbReference type="Proteomes" id="UP000075883"/>
    </source>
</evidence>
<feature type="compositionally biased region" description="Pro residues" evidence="1">
    <location>
        <begin position="113"/>
        <end position="127"/>
    </location>
</feature>
<organism evidence="2 3">
    <name type="scientific">Anopheles culicifacies</name>
    <dbReference type="NCBI Taxonomy" id="139723"/>
    <lineage>
        <taxon>Eukaryota</taxon>
        <taxon>Metazoa</taxon>
        <taxon>Ecdysozoa</taxon>
        <taxon>Arthropoda</taxon>
        <taxon>Hexapoda</taxon>
        <taxon>Insecta</taxon>
        <taxon>Pterygota</taxon>
        <taxon>Neoptera</taxon>
        <taxon>Endopterygota</taxon>
        <taxon>Diptera</taxon>
        <taxon>Nematocera</taxon>
        <taxon>Culicoidea</taxon>
        <taxon>Culicidae</taxon>
        <taxon>Anophelinae</taxon>
        <taxon>Anopheles</taxon>
        <taxon>culicifacies species complex</taxon>
    </lineage>
</organism>
<feature type="compositionally biased region" description="Basic and acidic residues" evidence="1">
    <location>
        <begin position="82"/>
        <end position="93"/>
    </location>
</feature>
<accession>A0A182LRY7</accession>
<sequence>MQPIRQPLRASERADVAGDGRSLLPLLLADVGTDECVTVPMTLGQSPSHSRSSSTTSSSGYCNSSSLSPVQSNKVSPLHSRTSSENELIDRSHSSNSNSSTFELSGNAFPACPSSPLPPLPPPPPPLTMEEENTPSRTVQPVGATGTDQQLVFGANGLAAPAPEGEQTDGTASENGTVTQNEFGFYYQTMGGRVIRSVLPPGKNSNYKVNQNNITPKPFGAPLPVSPLAQVQPPASYPPVAGSVPTPFSAALVGAQAPAPAPVAAPAPAPAPMVAPAPMAAPAPAMTPASVPTPQGCY</sequence>
<dbReference type="EnsemblMetazoa" id="ACUA000487-RA">
    <property type="protein sequence ID" value="ACUA000487-PA"/>
    <property type="gene ID" value="ACUA000487"/>
</dbReference>
<dbReference type="VEuPathDB" id="VectorBase:ACUA000487"/>
<feature type="compositionally biased region" description="Polar residues" evidence="1">
    <location>
        <begin position="69"/>
        <end position="81"/>
    </location>
</feature>
<reference evidence="3" key="1">
    <citation type="submission" date="2013-09" db="EMBL/GenBank/DDBJ databases">
        <title>The Genome Sequence of Anopheles culicifacies species A.</title>
        <authorList>
            <consortium name="The Broad Institute Genomics Platform"/>
            <person name="Neafsey D.E."/>
            <person name="Besansky N."/>
            <person name="Howell P."/>
            <person name="Walton C."/>
            <person name="Young S.K."/>
            <person name="Zeng Q."/>
            <person name="Gargeya S."/>
            <person name="Fitzgerald M."/>
            <person name="Haas B."/>
            <person name="Abouelleil A."/>
            <person name="Allen A.W."/>
            <person name="Alvarado L."/>
            <person name="Arachchi H.M."/>
            <person name="Berlin A.M."/>
            <person name="Chapman S.B."/>
            <person name="Gainer-Dewar J."/>
            <person name="Goldberg J."/>
            <person name="Griggs A."/>
            <person name="Gujja S."/>
            <person name="Hansen M."/>
            <person name="Howarth C."/>
            <person name="Imamovic A."/>
            <person name="Ireland A."/>
            <person name="Larimer J."/>
            <person name="McCowan C."/>
            <person name="Murphy C."/>
            <person name="Pearson M."/>
            <person name="Poon T.W."/>
            <person name="Priest M."/>
            <person name="Roberts A."/>
            <person name="Saif S."/>
            <person name="Shea T."/>
            <person name="Sisk P."/>
            <person name="Sykes S."/>
            <person name="Wortman J."/>
            <person name="Nusbaum C."/>
            <person name="Birren B."/>
        </authorList>
    </citation>
    <scope>NUCLEOTIDE SEQUENCE [LARGE SCALE GENOMIC DNA]</scope>
    <source>
        <strain evidence="3">A-37</strain>
    </source>
</reference>
<reference evidence="2" key="2">
    <citation type="submission" date="2020-05" db="UniProtKB">
        <authorList>
            <consortium name="EnsemblMetazoa"/>
        </authorList>
    </citation>
    <scope>IDENTIFICATION</scope>
    <source>
        <strain evidence="2">A-37</strain>
    </source>
</reference>
<proteinExistence type="predicted"/>
<feature type="region of interest" description="Disordered" evidence="1">
    <location>
        <begin position="40"/>
        <end position="143"/>
    </location>
</feature>
<keyword evidence="3" id="KW-1185">Reference proteome</keyword>